<comment type="subcellular location">
    <subcellularLocation>
        <location evidence="1">Cell inner membrane</location>
        <topology evidence="1">Peripheral membrane protein</topology>
    </subcellularLocation>
</comment>
<evidence type="ECO:0000256" key="5">
    <source>
        <dbReference type="ARBA" id="ARBA00022741"/>
    </source>
</evidence>
<keyword evidence="10" id="KW-1185">Reference proteome</keyword>
<dbReference type="Pfam" id="PF00005">
    <property type="entry name" value="ABC_tran"/>
    <property type="match status" value="1"/>
</dbReference>
<name>K2N8N5_9HYPH</name>
<dbReference type="GO" id="GO:0016887">
    <property type="term" value="F:ATP hydrolysis activity"/>
    <property type="evidence" value="ECO:0007669"/>
    <property type="project" value="InterPro"/>
</dbReference>
<evidence type="ECO:0000256" key="7">
    <source>
        <dbReference type="ARBA" id="ARBA00023136"/>
    </source>
</evidence>
<accession>K2N8N5</accession>
<dbReference type="InterPro" id="IPR003439">
    <property type="entry name" value="ABC_transporter-like_ATP-bd"/>
</dbReference>
<evidence type="ECO:0000256" key="3">
    <source>
        <dbReference type="ARBA" id="ARBA00022448"/>
    </source>
</evidence>
<gene>
    <name evidence="9" type="ORF">NA2_01774</name>
</gene>
<dbReference type="RefSeq" id="WP_008593509.1">
    <property type="nucleotide sequence ID" value="NZ_AMRM01000002.1"/>
</dbReference>
<keyword evidence="6 9" id="KW-0067">ATP-binding</keyword>
<dbReference type="Proteomes" id="UP000006786">
    <property type="component" value="Unassembled WGS sequence"/>
</dbReference>
<dbReference type="GO" id="GO:0055085">
    <property type="term" value="P:transmembrane transport"/>
    <property type="evidence" value="ECO:0007669"/>
    <property type="project" value="UniProtKB-ARBA"/>
</dbReference>
<evidence type="ECO:0000256" key="4">
    <source>
        <dbReference type="ARBA" id="ARBA00022475"/>
    </source>
</evidence>
<dbReference type="STRING" id="391937.NA2_01774"/>
<dbReference type="InterPro" id="IPR050388">
    <property type="entry name" value="ABC_Ni/Peptide_Import"/>
</dbReference>
<dbReference type="PANTHER" id="PTHR43297:SF2">
    <property type="entry name" value="DIPEPTIDE TRANSPORT ATP-BINDING PROTEIN DPPD"/>
    <property type="match status" value="1"/>
</dbReference>
<dbReference type="InterPro" id="IPR003593">
    <property type="entry name" value="AAA+_ATPase"/>
</dbReference>
<evidence type="ECO:0000313" key="9">
    <source>
        <dbReference type="EMBL" id="EKF20473.1"/>
    </source>
</evidence>
<comment type="similarity">
    <text evidence="2">Belongs to the ABC transporter superfamily.</text>
</comment>
<dbReference type="GO" id="GO:0015833">
    <property type="term" value="P:peptide transport"/>
    <property type="evidence" value="ECO:0007669"/>
    <property type="project" value="InterPro"/>
</dbReference>
<dbReference type="CDD" id="cd03257">
    <property type="entry name" value="ABC_NikE_OppD_transporters"/>
    <property type="match status" value="1"/>
</dbReference>
<keyword evidence="5" id="KW-0547">Nucleotide-binding</keyword>
<dbReference type="GO" id="GO:0005524">
    <property type="term" value="F:ATP binding"/>
    <property type="evidence" value="ECO:0007669"/>
    <property type="project" value="UniProtKB-KW"/>
</dbReference>
<dbReference type="NCBIfam" id="TIGR01727">
    <property type="entry name" value="oligo_HPY"/>
    <property type="match status" value="1"/>
</dbReference>
<evidence type="ECO:0000259" key="8">
    <source>
        <dbReference type="PROSITE" id="PS50893"/>
    </source>
</evidence>
<proteinExistence type="inferred from homology"/>
<dbReference type="Pfam" id="PF08352">
    <property type="entry name" value="oligo_HPY"/>
    <property type="match status" value="1"/>
</dbReference>
<dbReference type="PROSITE" id="PS50893">
    <property type="entry name" value="ABC_TRANSPORTER_2"/>
    <property type="match status" value="1"/>
</dbReference>
<evidence type="ECO:0000313" key="10">
    <source>
        <dbReference type="Proteomes" id="UP000006786"/>
    </source>
</evidence>
<dbReference type="Gene3D" id="3.40.50.300">
    <property type="entry name" value="P-loop containing nucleotide triphosphate hydrolases"/>
    <property type="match status" value="1"/>
</dbReference>
<dbReference type="PANTHER" id="PTHR43297">
    <property type="entry name" value="OLIGOPEPTIDE TRANSPORT ATP-BINDING PROTEIN APPD"/>
    <property type="match status" value="1"/>
</dbReference>
<dbReference type="FunFam" id="3.40.50.300:FF:000016">
    <property type="entry name" value="Oligopeptide ABC transporter ATP-binding component"/>
    <property type="match status" value="1"/>
</dbReference>
<dbReference type="SMART" id="SM00382">
    <property type="entry name" value="AAA"/>
    <property type="match status" value="1"/>
</dbReference>
<organism evidence="9 10">
    <name type="scientific">Nitratireductor pacificus pht-3B</name>
    <dbReference type="NCBI Taxonomy" id="391937"/>
    <lineage>
        <taxon>Bacteria</taxon>
        <taxon>Pseudomonadati</taxon>
        <taxon>Pseudomonadota</taxon>
        <taxon>Alphaproteobacteria</taxon>
        <taxon>Hyphomicrobiales</taxon>
        <taxon>Phyllobacteriaceae</taxon>
        <taxon>Nitratireductor</taxon>
    </lineage>
</organism>
<dbReference type="PATRIC" id="fig|391937.3.peg.369"/>
<dbReference type="PROSITE" id="PS00211">
    <property type="entry name" value="ABC_TRANSPORTER_1"/>
    <property type="match status" value="1"/>
</dbReference>
<dbReference type="GO" id="GO:0005886">
    <property type="term" value="C:plasma membrane"/>
    <property type="evidence" value="ECO:0007669"/>
    <property type="project" value="UniProtKB-SubCell"/>
</dbReference>
<sequence length="330" mass="36143">MSSPLLSVEGLRVAARTRRRENLLIEDVSFDVREGEFLGIVGESGSGKSMTALSIMGLLPGPVVQATAGRVLLQGRDVLKMPDGDLRRLRGGAIGMIFQDPMTSLNPVQTIGRQIVEVVRLHEEISRPAAWERAVELLREVNIPAPEERAQAYPHQLSGGMRQRVMIAMAIACRPRLLIADEPTTALDVTIQAQILELLDRLRRERGMAVVLITHDLGVVSEYADRVLVMYSGRVVETAPVADLFAAPSHPYTRGLLNSVPPLSEEVEELRAIEGQPPTPGAWPAGCRFRPRCDESRPACARWDVRLVSVDPGHSAACLLLDDKENAHAP</sequence>
<keyword evidence="4" id="KW-1003">Cell membrane</keyword>
<evidence type="ECO:0000256" key="1">
    <source>
        <dbReference type="ARBA" id="ARBA00004417"/>
    </source>
</evidence>
<dbReference type="AlphaFoldDB" id="K2N8N5"/>
<dbReference type="InterPro" id="IPR013563">
    <property type="entry name" value="Oligopep_ABC_C"/>
</dbReference>
<dbReference type="InterPro" id="IPR017871">
    <property type="entry name" value="ABC_transporter-like_CS"/>
</dbReference>
<evidence type="ECO:0000256" key="2">
    <source>
        <dbReference type="ARBA" id="ARBA00005417"/>
    </source>
</evidence>
<evidence type="ECO:0000256" key="6">
    <source>
        <dbReference type="ARBA" id="ARBA00022840"/>
    </source>
</evidence>
<feature type="domain" description="ABC transporter" evidence="8">
    <location>
        <begin position="6"/>
        <end position="257"/>
    </location>
</feature>
<reference evidence="9 10" key="1">
    <citation type="journal article" date="2012" name="J. Bacteriol.">
        <title>Genome Sequence of Nitratireductor pacificus Type Strain pht-3B.</title>
        <authorList>
            <person name="Lai Q."/>
            <person name="Li G."/>
            <person name="Shao Z."/>
        </authorList>
    </citation>
    <scope>NUCLEOTIDE SEQUENCE [LARGE SCALE GENOMIC DNA]</scope>
    <source>
        <strain evidence="10">pht-3B</strain>
    </source>
</reference>
<dbReference type="eggNOG" id="COG0444">
    <property type="taxonomic scope" value="Bacteria"/>
</dbReference>
<dbReference type="EMBL" id="AMRM01000002">
    <property type="protein sequence ID" value="EKF20473.1"/>
    <property type="molecule type" value="Genomic_DNA"/>
</dbReference>
<keyword evidence="3" id="KW-0813">Transport</keyword>
<dbReference type="SUPFAM" id="SSF52540">
    <property type="entry name" value="P-loop containing nucleoside triphosphate hydrolases"/>
    <property type="match status" value="1"/>
</dbReference>
<keyword evidence="7" id="KW-0472">Membrane</keyword>
<comment type="caution">
    <text evidence="9">The sequence shown here is derived from an EMBL/GenBank/DDBJ whole genome shotgun (WGS) entry which is preliminary data.</text>
</comment>
<protein>
    <submittedName>
        <fullName evidence="9">Oligopeptide ABC transporter ATP-binding protein</fullName>
    </submittedName>
</protein>
<dbReference type="OrthoDB" id="9815712at2"/>
<dbReference type="InterPro" id="IPR027417">
    <property type="entry name" value="P-loop_NTPase"/>
</dbReference>